<comment type="similarity">
    <text evidence="2">Belongs to the polysaccharide deacetylase family.</text>
</comment>
<evidence type="ECO:0000256" key="4">
    <source>
        <dbReference type="ARBA" id="ARBA00022729"/>
    </source>
</evidence>
<evidence type="ECO:0000256" key="5">
    <source>
        <dbReference type="ARBA" id="ARBA00032976"/>
    </source>
</evidence>
<feature type="domain" description="NodB homology" evidence="6">
    <location>
        <begin position="88"/>
        <end position="338"/>
    </location>
</feature>
<comment type="function">
    <text evidence="1">Is involved in generating a small heat-stable compound (Nod), an acylated oligomer of N-acetylglucosamine, that stimulates mitosis in various plant protoplasts.</text>
</comment>
<dbReference type="SUPFAM" id="SSF88713">
    <property type="entry name" value="Glycoside hydrolase/deacetylase"/>
    <property type="match status" value="1"/>
</dbReference>
<proteinExistence type="inferred from homology"/>
<dbReference type="RefSeq" id="WP_244549905.1">
    <property type="nucleotide sequence ID" value="NZ_FNTH01000001.1"/>
</dbReference>
<dbReference type="PANTHER" id="PTHR34216:SF7">
    <property type="entry name" value="POLY-BETA-1,6-N-ACETYL-D-GLUCOSAMINE N-DEACETYLASE"/>
    <property type="match status" value="1"/>
</dbReference>
<dbReference type="Proteomes" id="UP000198992">
    <property type="component" value="Unassembled WGS sequence"/>
</dbReference>
<dbReference type="PANTHER" id="PTHR34216">
    <property type="match status" value="1"/>
</dbReference>
<dbReference type="Gene3D" id="3.20.20.370">
    <property type="entry name" value="Glycoside hydrolase/deacetylase"/>
    <property type="match status" value="1"/>
</dbReference>
<dbReference type="InterPro" id="IPR002509">
    <property type="entry name" value="NODB_dom"/>
</dbReference>
<evidence type="ECO:0000256" key="3">
    <source>
        <dbReference type="ARBA" id="ARBA00020071"/>
    </source>
</evidence>
<gene>
    <name evidence="7" type="ORF">SAMN05444164_8441</name>
</gene>
<dbReference type="AlphaFoldDB" id="A0A1H5JHQ0"/>
<name>A0A1H5JHQ0_9BRAD</name>
<sequence>MKQFLTNSVIEIARWSGLMPAVRKILAGRAAILMFHEIQQDGRAELMTGTSVGLFEYSLNWLRQEGWEIVSLATSLERLASDSGTGGRYATLTFDDGYRDNVATALPILERYNAPFTIYVPTGAPKRTLQAWWLGLREMFRSGDTVTIDAMDRRFHCPRLREKMAGLNEVTEWVHQDYHRIATLAPTFNKAGLSLSALNEAYFLDERELQGLARHPLVSIGGHTDSHAALSCLDSETARAEMADNRRYLEQLLQLPVQHFAYPYGDSKACGPREAGLAKDIGFSTAVTTRHGQLSDLKSDHFTLPRIGVGGQFDTTARFEARISGIQSAAHMLLGSQR</sequence>
<dbReference type="PROSITE" id="PS51677">
    <property type="entry name" value="NODB"/>
    <property type="match status" value="1"/>
</dbReference>
<evidence type="ECO:0000256" key="2">
    <source>
        <dbReference type="ARBA" id="ARBA00010973"/>
    </source>
</evidence>
<evidence type="ECO:0000256" key="1">
    <source>
        <dbReference type="ARBA" id="ARBA00003236"/>
    </source>
</evidence>
<dbReference type="InterPro" id="IPR051398">
    <property type="entry name" value="Polysacch_Deacetylase"/>
</dbReference>
<dbReference type="EMBL" id="FNTH01000001">
    <property type="protein sequence ID" value="SEE52046.1"/>
    <property type="molecule type" value="Genomic_DNA"/>
</dbReference>
<dbReference type="CDD" id="cd10968">
    <property type="entry name" value="CE4_Mlr8448_like_5s"/>
    <property type="match status" value="1"/>
</dbReference>
<dbReference type="GO" id="GO:0005975">
    <property type="term" value="P:carbohydrate metabolic process"/>
    <property type="evidence" value="ECO:0007669"/>
    <property type="project" value="InterPro"/>
</dbReference>
<evidence type="ECO:0000313" key="7">
    <source>
        <dbReference type="EMBL" id="SEE52046.1"/>
    </source>
</evidence>
<dbReference type="GO" id="GO:0016810">
    <property type="term" value="F:hydrolase activity, acting on carbon-nitrogen (but not peptide) bonds"/>
    <property type="evidence" value="ECO:0007669"/>
    <property type="project" value="InterPro"/>
</dbReference>
<reference evidence="7 8" key="1">
    <citation type="submission" date="2016-10" db="EMBL/GenBank/DDBJ databases">
        <authorList>
            <person name="de Groot N.N."/>
        </authorList>
    </citation>
    <scope>NUCLEOTIDE SEQUENCE [LARGE SCALE GENOMIC DNA]</scope>
    <source>
        <strain evidence="7 8">MT12</strain>
    </source>
</reference>
<keyword evidence="4" id="KW-0732">Signal</keyword>
<dbReference type="InterPro" id="IPR011330">
    <property type="entry name" value="Glyco_hydro/deAcase_b/a-brl"/>
</dbReference>
<protein>
    <recommendedName>
        <fullName evidence="3">Chitooligosaccharide deacetylase</fullName>
    </recommendedName>
    <alternativeName>
        <fullName evidence="5">Nodulation protein B</fullName>
    </alternativeName>
</protein>
<evidence type="ECO:0000259" key="6">
    <source>
        <dbReference type="PROSITE" id="PS51677"/>
    </source>
</evidence>
<dbReference type="Pfam" id="PF01522">
    <property type="entry name" value="Polysacc_deac_1"/>
    <property type="match status" value="2"/>
</dbReference>
<evidence type="ECO:0000313" key="8">
    <source>
        <dbReference type="Proteomes" id="UP000198992"/>
    </source>
</evidence>
<organism evidence="7 8">
    <name type="scientific">Bradyrhizobium erythrophlei</name>
    <dbReference type="NCBI Taxonomy" id="1437360"/>
    <lineage>
        <taxon>Bacteria</taxon>
        <taxon>Pseudomonadati</taxon>
        <taxon>Pseudomonadota</taxon>
        <taxon>Alphaproteobacteria</taxon>
        <taxon>Hyphomicrobiales</taxon>
        <taxon>Nitrobacteraceae</taxon>
        <taxon>Bradyrhizobium</taxon>
    </lineage>
</organism>
<accession>A0A1H5JHQ0</accession>